<dbReference type="InterPro" id="IPR050266">
    <property type="entry name" value="AB_hydrolase_sf"/>
</dbReference>
<evidence type="ECO:0000313" key="4">
    <source>
        <dbReference type="EMBL" id="ARP97597.1"/>
    </source>
</evidence>
<dbReference type="KEGG" id="bgm:CAL15_22055"/>
<dbReference type="Proteomes" id="UP000194161">
    <property type="component" value="Chromosome"/>
</dbReference>
<protein>
    <recommendedName>
        <fullName evidence="3">AB hydrolase-1 domain-containing protein</fullName>
    </recommendedName>
</protein>
<accession>A0A1W6ZK20</accession>
<evidence type="ECO:0000313" key="5">
    <source>
        <dbReference type="Proteomes" id="UP000194161"/>
    </source>
</evidence>
<dbReference type="InterPro" id="IPR000073">
    <property type="entry name" value="AB_hydrolase_1"/>
</dbReference>
<dbReference type="InterPro" id="IPR029058">
    <property type="entry name" value="AB_hydrolase_fold"/>
</dbReference>
<feature type="region of interest" description="Disordered" evidence="2">
    <location>
        <begin position="1"/>
        <end position="24"/>
    </location>
</feature>
<feature type="domain" description="AB hydrolase-1" evidence="3">
    <location>
        <begin position="299"/>
        <end position="533"/>
    </location>
</feature>
<dbReference type="Pfam" id="PF12697">
    <property type="entry name" value="Abhydrolase_6"/>
    <property type="match status" value="1"/>
</dbReference>
<dbReference type="Gene3D" id="3.40.50.1820">
    <property type="entry name" value="alpha/beta hydrolase"/>
    <property type="match status" value="1"/>
</dbReference>
<reference evidence="4 5" key="1">
    <citation type="submission" date="2017-05" db="EMBL/GenBank/DDBJ databases">
        <title>Complete and WGS of Bordetella genogroups.</title>
        <authorList>
            <person name="Spilker T."/>
            <person name="LiPuma J."/>
        </authorList>
    </citation>
    <scope>NUCLEOTIDE SEQUENCE [LARGE SCALE GENOMIC DNA]</scope>
    <source>
        <strain evidence="4 5">AU7206</strain>
    </source>
</reference>
<dbReference type="PANTHER" id="PTHR43798:SF31">
    <property type="entry name" value="AB HYDROLASE SUPERFAMILY PROTEIN YCLE"/>
    <property type="match status" value="1"/>
</dbReference>
<dbReference type="SUPFAM" id="SSF53474">
    <property type="entry name" value="alpha/beta-Hydrolases"/>
    <property type="match status" value="1"/>
</dbReference>
<evidence type="ECO:0000259" key="3">
    <source>
        <dbReference type="Pfam" id="PF12697"/>
    </source>
</evidence>
<keyword evidence="5" id="KW-1185">Reference proteome</keyword>
<dbReference type="STRING" id="463040.CAL15_22055"/>
<evidence type="ECO:0000256" key="2">
    <source>
        <dbReference type="SAM" id="MobiDB-lite"/>
    </source>
</evidence>
<feature type="compositionally biased region" description="Basic and acidic residues" evidence="2">
    <location>
        <begin position="130"/>
        <end position="139"/>
    </location>
</feature>
<organism evidence="4 5">
    <name type="scientific">Bordetella genomosp. 13</name>
    <dbReference type="NCBI Taxonomy" id="463040"/>
    <lineage>
        <taxon>Bacteria</taxon>
        <taxon>Pseudomonadati</taxon>
        <taxon>Pseudomonadota</taxon>
        <taxon>Betaproteobacteria</taxon>
        <taxon>Burkholderiales</taxon>
        <taxon>Alcaligenaceae</taxon>
        <taxon>Bordetella</taxon>
    </lineage>
</organism>
<gene>
    <name evidence="4" type="ORF">CAL15_22055</name>
</gene>
<name>A0A1W6ZK20_9BORD</name>
<dbReference type="PANTHER" id="PTHR43798">
    <property type="entry name" value="MONOACYLGLYCEROL LIPASE"/>
    <property type="match status" value="1"/>
</dbReference>
<dbReference type="GO" id="GO:0016787">
    <property type="term" value="F:hydrolase activity"/>
    <property type="evidence" value="ECO:0007669"/>
    <property type="project" value="UniProtKB-KW"/>
</dbReference>
<proteinExistence type="predicted"/>
<dbReference type="EMBL" id="CP021111">
    <property type="protein sequence ID" value="ARP97597.1"/>
    <property type="molecule type" value="Genomic_DNA"/>
</dbReference>
<feature type="region of interest" description="Disordered" evidence="2">
    <location>
        <begin position="86"/>
        <end position="139"/>
    </location>
</feature>
<evidence type="ECO:0000256" key="1">
    <source>
        <dbReference type="ARBA" id="ARBA00022801"/>
    </source>
</evidence>
<sequence>MAAAGGQHRRRGDHASPQRGSSNGIGLSHSCLLFVFVSIRGQRTLPPENMLEAMTGGGYVHSSHRNPRIGVHREPGRAACRVRIRDRVEGEMPSPPRADGRKGQGTDKVGFDAPVSRPRRMTRGTPPVLGHDRGGRHPAADRTCRRYEVTAFDVVRMSIGWRAIAYRCHRWSSWIFIIFRAVCRLLRWRRRMREALQGPRVRSRRPFHACAAAVDGSHTYTYIRETLMRTSHAGQALARPTLTRRDMLRLAGGLALAAPTLLRAQPAGIGVQARTVTSQAEDGVPLAVYETGNRQGRPIVFIHGYTQSHESWSKQFADAGLRRDFHLIAFDLRGHGKSGKPMTAEAYRDPRRWAGDVRAVIEATCRQRPCLVGWSYAGRVMNDYLGAYGDAGLAAINYVDATSTANPAMLGRSAALMRPLASEDPKAAAEAVEPFLRACFEKQPPEAELREMIRFNKETPPAVRRFMGGRPADYDDVLRKVRVPVLITHGRLDQISAVAMSEYTASLIPHARLSIYEGVGHSPFYEDPARFNAELATLNAA</sequence>
<keyword evidence="1" id="KW-0378">Hydrolase</keyword>
<dbReference type="AlphaFoldDB" id="A0A1W6ZK20"/>
<dbReference type="GO" id="GO:0016020">
    <property type="term" value="C:membrane"/>
    <property type="evidence" value="ECO:0007669"/>
    <property type="project" value="TreeGrafter"/>
</dbReference>